<dbReference type="STRING" id="337451.A0A3S3MUB2"/>
<keyword evidence="6" id="KW-1185">Reference proteome</keyword>
<evidence type="ECO:0000256" key="1">
    <source>
        <dbReference type="ARBA" id="ARBA00023117"/>
    </source>
</evidence>
<organism evidence="5 6">
    <name type="scientific">Cinnamomum micranthum f. kanehirae</name>
    <dbReference type="NCBI Taxonomy" id="337451"/>
    <lineage>
        <taxon>Eukaryota</taxon>
        <taxon>Viridiplantae</taxon>
        <taxon>Streptophyta</taxon>
        <taxon>Embryophyta</taxon>
        <taxon>Tracheophyta</taxon>
        <taxon>Spermatophyta</taxon>
        <taxon>Magnoliopsida</taxon>
        <taxon>Magnoliidae</taxon>
        <taxon>Laurales</taxon>
        <taxon>Lauraceae</taxon>
        <taxon>Cinnamomum</taxon>
    </lineage>
</organism>
<dbReference type="SUPFAM" id="SSF47370">
    <property type="entry name" value="Bromodomain"/>
    <property type="match status" value="1"/>
</dbReference>
<dbReference type="Pfam" id="PF00439">
    <property type="entry name" value="Bromodomain"/>
    <property type="match status" value="1"/>
</dbReference>
<dbReference type="PROSITE" id="PS50014">
    <property type="entry name" value="BROMODOMAIN_2"/>
    <property type="match status" value="1"/>
</dbReference>
<name>A0A3S3MUB2_9MAGN</name>
<protein>
    <submittedName>
        <fullName evidence="5">Bromodomain-containing protein</fullName>
    </submittedName>
</protein>
<dbReference type="InterPro" id="IPR036427">
    <property type="entry name" value="Bromodomain-like_sf"/>
</dbReference>
<feature type="region of interest" description="Disordered" evidence="3">
    <location>
        <begin position="101"/>
        <end position="156"/>
    </location>
</feature>
<evidence type="ECO:0000313" key="6">
    <source>
        <dbReference type="Proteomes" id="UP000283530"/>
    </source>
</evidence>
<dbReference type="Proteomes" id="UP000283530">
    <property type="component" value="Unassembled WGS sequence"/>
</dbReference>
<proteinExistence type="predicted"/>
<feature type="region of interest" description="Disordered" evidence="3">
    <location>
        <begin position="172"/>
        <end position="196"/>
    </location>
</feature>
<evidence type="ECO:0000259" key="4">
    <source>
        <dbReference type="PROSITE" id="PS50014"/>
    </source>
</evidence>
<evidence type="ECO:0000256" key="2">
    <source>
        <dbReference type="PROSITE-ProRule" id="PRU00035"/>
    </source>
</evidence>
<gene>
    <name evidence="5" type="ORF">CKAN_01514300</name>
</gene>
<dbReference type="InterPro" id="IPR051831">
    <property type="entry name" value="Bromodomain_contain_prot"/>
</dbReference>
<feature type="compositionally biased region" description="Polar residues" evidence="3">
    <location>
        <begin position="105"/>
        <end position="125"/>
    </location>
</feature>
<feature type="compositionally biased region" description="Basic residues" evidence="3">
    <location>
        <begin position="1"/>
        <end position="31"/>
    </location>
</feature>
<accession>A0A3S3MUB2</accession>
<keyword evidence="1 2" id="KW-0103">Bromodomain</keyword>
<dbReference type="AlphaFoldDB" id="A0A3S3MUB2"/>
<feature type="domain" description="Bromo" evidence="4">
    <location>
        <begin position="212"/>
        <end position="260"/>
    </location>
</feature>
<dbReference type="PANTHER" id="PTHR22881:SF42">
    <property type="entry name" value="DNA-BINDING BROMODOMAIN-CONTAINING PROTEIN"/>
    <property type="match status" value="1"/>
</dbReference>
<sequence length="391" mass="44256">MDSTLKTKKKKGKNPNHHPNRPSTKKKKGRPSKADLAPRYQTRSLPKPETPRRRSLRPLCRRRGLEDEEPYLYEYDEVDDEVEAEVEAKKNRREKQLTLVLKLNPRQNSSGARTSDLNCSASSSLEDNRESESKIFKRRRINGHDDDEGDVQSNKSDNRKLIKCVLDDDLQEEKRNGVPKSVHSVPGIRSDSSMPTPLPDRRMLEFILHKLQKKDTYGVYAEPVDPKELPDYHDIIEHPMDFGTVRKKLASGAYTKLEQFEARAIQELAIKRFEKLRVVACNEMEPESLQKTRSNSTARMSMKKSMSMSAHEPVGSDFSSGATLANTRDTCTGPNMTQAVAFNNSGSVDGLVTEGNSFLDENKNVAVEEVSGIIVSWMAIHTSIEFGFYVI</sequence>
<comment type="caution">
    <text evidence="5">The sequence shown here is derived from an EMBL/GenBank/DDBJ whole genome shotgun (WGS) entry which is preliminary data.</text>
</comment>
<dbReference type="InterPro" id="IPR001487">
    <property type="entry name" value="Bromodomain"/>
</dbReference>
<evidence type="ECO:0000256" key="3">
    <source>
        <dbReference type="SAM" id="MobiDB-lite"/>
    </source>
</evidence>
<dbReference type="PRINTS" id="PR00503">
    <property type="entry name" value="BROMODOMAIN"/>
</dbReference>
<feature type="compositionally biased region" description="Basic and acidic residues" evidence="3">
    <location>
        <begin position="126"/>
        <end position="135"/>
    </location>
</feature>
<dbReference type="SMART" id="SM00297">
    <property type="entry name" value="BROMO"/>
    <property type="match status" value="1"/>
</dbReference>
<dbReference type="PANTHER" id="PTHR22881">
    <property type="entry name" value="BROMODOMAIN CONTAINING PROTEIN"/>
    <property type="match status" value="1"/>
</dbReference>
<evidence type="ECO:0000313" key="5">
    <source>
        <dbReference type="EMBL" id="RWR86254.1"/>
    </source>
</evidence>
<dbReference type="EMBL" id="QPKB01000006">
    <property type="protein sequence ID" value="RWR86254.1"/>
    <property type="molecule type" value="Genomic_DNA"/>
</dbReference>
<feature type="compositionally biased region" description="Basic residues" evidence="3">
    <location>
        <begin position="53"/>
        <end position="62"/>
    </location>
</feature>
<feature type="region of interest" description="Disordered" evidence="3">
    <location>
        <begin position="1"/>
        <end position="65"/>
    </location>
</feature>
<dbReference type="OrthoDB" id="21449at2759"/>
<reference evidence="5 6" key="1">
    <citation type="journal article" date="2019" name="Nat. Plants">
        <title>Stout camphor tree genome fills gaps in understanding of flowering plant genome evolution.</title>
        <authorList>
            <person name="Chaw S.M."/>
            <person name="Liu Y.C."/>
            <person name="Wu Y.W."/>
            <person name="Wang H.Y."/>
            <person name="Lin C.I."/>
            <person name="Wu C.S."/>
            <person name="Ke H.M."/>
            <person name="Chang L.Y."/>
            <person name="Hsu C.Y."/>
            <person name="Yang H.T."/>
            <person name="Sudianto E."/>
            <person name="Hsu M.H."/>
            <person name="Wu K.P."/>
            <person name="Wang L.N."/>
            <person name="Leebens-Mack J.H."/>
            <person name="Tsai I.J."/>
        </authorList>
    </citation>
    <scope>NUCLEOTIDE SEQUENCE [LARGE SCALE GENOMIC DNA]</scope>
    <source>
        <strain evidence="6">cv. Chaw 1501</strain>
        <tissue evidence="5">Young leaves</tissue>
    </source>
</reference>
<dbReference type="Gene3D" id="1.20.920.10">
    <property type="entry name" value="Bromodomain-like"/>
    <property type="match status" value="1"/>
</dbReference>